<dbReference type="Proteomes" id="UP000239899">
    <property type="component" value="Unassembled WGS sequence"/>
</dbReference>
<name>A0A2P6U1Z8_CHLSO</name>
<keyword evidence="4" id="KW-1185">Reference proteome</keyword>
<dbReference type="GO" id="GO:0005737">
    <property type="term" value="C:cytoplasm"/>
    <property type="evidence" value="ECO:0007669"/>
    <property type="project" value="TreeGrafter"/>
</dbReference>
<dbReference type="AlphaFoldDB" id="A0A2P6U1Z8"/>
<evidence type="ECO:0000313" key="3">
    <source>
        <dbReference type="EMBL" id="PRW60329.1"/>
    </source>
</evidence>
<dbReference type="EMBL" id="LHPG02000002">
    <property type="protein sequence ID" value="PRW60329.1"/>
    <property type="molecule type" value="Genomic_DNA"/>
</dbReference>
<dbReference type="OrthoDB" id="496981at2759"/>
<evidence type="ECO:0000256" key="2">
    <source>
        <dbReference type="SAM" id="MobiDB-lite"/>
    </source>
</evidence>
<dbReference type="Pfam" id="PF00300">
    <property type="entry name" value="His_Phos_1"/>
    <property type="match status" value="1"/>
</dbReference>
<comment type="caution">
    <text evidence="3">The sequence shown here is derived from an EMBL/GenBank/DDBJ whole genome shotgun (WGS) entry which is preliminary data.</text>
</comment>
<dbReference type="SUPFAM" id="SSF53254">
    <property type="entry name" value="Phosphoglycerate mutase-like"/>
    <property type="match status" value="1"/>
</dbReference>
<reference evidence="3 4" key="1">
    <citation type="journal article" date="2018" name="Plant J.">
        <title>Genome sequences of Chlorella sorokiniana UTEX 1602 and Micractinium conductrix SAG 241.80: implications to maltose excretion by a green alga.</title>
        <authorList>
            <person name="Arriola M.B."/>
            <person name="Velmurugan N."/>
            <person name="Zhang Y."/>
            <person name="Plunkett M.H."/>
            <person name="Hondzo H."/>
            <person name="Barney B.M."/>
        </authorList>
    </citation>
    <scope>NUCLEOTIDE SEQUENCE [LARGE SCALE GENOMIC DNA]</scope>
    <source>
        <strain evidence="4">UTEX 1602</strain>
    </source>
</reference>
<comment type="similarity">
    <text evidence="1">Belongs to the phosphoglycerate mutase family.</text>
</comment>
<protein>
    <submittedName>
        <fullName evidence="3">Phosphoglycerate mutase</fullName>
    </submittedName>
</protein>
<dbReference type="InterPro" id="IPR029033">
    <property type="entry name" value="His_PPase_superfam"/>
</dbReference>
<gene>
    <name evidence="3" type="ORF">C2E21_0746</name>
</gene>
<dbReference type="InterPro" id="IPR013078">
    <property type="entry name" value="His_Pase_superF_clade-1"/>
</dbReference>
<dbReference type="Gene3D" id="3.40.50.1240">
    <property type="entry name" value="Phosphoglycerate mutase-like"/>
    <property type="match status" value="2"/>
</dbReference>
<feature type="region of interest" description="Disordered" evidence="2">
    <location>
        <begin position="177"/>
        <end position="222"/>
    </location>
</feature>
<proteinExistence type="inferred from homology"/>
<sequence length="418" mass="45612">MEWVQRQWSASPTRFWSTGLQDYLRNVAKIRREFADVLSDDDNSSARASGQLTPGGTPGTATPPLMSAEKPAKYEPQLSLTPYCNTKVIHFIRHGEGFHNVGFANNLDACLTERGWDQAQALGRHMYSQEPTSGVQLVVVSPLIRALETAAGVFGLDAAEATEAHLAQQAQQAEQQQQQVAAQQQGQQGEQQAGGNGTQGGGGPTSNGGEAESMDTDPPPLLMRAQDKERNVQAAHGAVVPRPSIKFVAVELCRERLGPSQCDKRQALDDTRQRFPGVDFSLIGSDEDTSWEAGHVESESSVVVRGFEFLNWLMQRPETNIAVVTHSAFLWFTLTCFGNEFAKPVRENLQRWYENCEMRTVVLSDGGGAGVPDRTWFRGGEAYAEPQKGMLPDVKHKGKGSLLQALQLAWSGGGKSNS</sequence>
<organism evidence="3 4">
    <name type="scientific">Chlorella sorokiniana</name>
    <name type="common">Freshwater green alga</name>
    <dbReference type="NCBI Taxonomy" id="3076"/>
    <lineage>
        <taxon>Eukaryota</taxon>
        <taxon>Viridiplantae</taxon>
        <taxon>Chlorophyta</taxon>
        <taxon>core chlorophytes</taxon>
        <taxon>Trebouxiophyceae</taxon>
        <taxon>Chlorellales</taxon>
        <taxon>Chlorellaceae</taxon>
        <taxon>Chlorella clade</taxon>
        <taxon>Chlorella</taxon>
    </lineage>
</organism>
<dbReference type="SMART" id="SM00855">
    <property type="entry name" value="PGAM"/>
    <property type="match status" value="1"/>
</dbReference>
<dbReference type="CDD" id="cd07067">
    <property type="entry name" value="HP_PGM_like"/>
    <property type="match status" value="1"/>
</dbReference>
<feature type="region of interest" description="Disordered" evidence="2">
    <location>
        <begin position="39"/>
        <end position="71"/>
    </location>
</feature>
<feature type="compositionally biased region" description="Gly residues" evidence="2">
    <location>
        <begin position="192"/>
        <end position="206"/>
    </location>
</feature>
<feature type="compositionally biased region" description="Low complexity" evidence="2">
    <location>
        <begin position="177"/>
        <end position="191"/>
    </location>
</feature>
<dbReference type="InterPro" id="IPR050275">
    <property type="entry name" value="PGM_Phosphatase"/>
</dbReference>
<evidence type="ECO:0000313" key="4">
    <source>
        <dbReference type="Proteomes" id="UP000239899"/>
    </source>
</evidence>
<accession>A0A2P6U1Z8</accession>
<dbReference type="PANTHER" id="PTHR48100:SF1">
    <property type="entry name" value="HISTIDINE PHOSPHATASE FAMILY PROTEIN-RELATED"/>
    <property type="match status" value="1"/>
</dbReference>
<dbReference type="GO" id="GO:0016791">
    <property type="term" value="F:phosphatase activity"/>
    <property type="evidence" value="ECO:0007669"/>
    <property type="project" value="TreeGrafter"/>
</dbReference>
<dbReference type="PANTHER" id="PTHR48100">
    <property type="entry name" value="BROAD-SPECIFICITY PHOSPHATASE YOR283W-RELATED"/>
    <property type="match status" value="1"/>
</dbReference>
<evidence type="ECO:0000256" key="1">
    <source>
        <dbReference type="ARBA" id="ARBA00038362"/>
    </source>
</evidence>